<reference evidence="1 3" key="2">
    <citation type="journal article" date="2018" name="Plant J.">
        <title>The Physcomitrella patens chromosome-scale assembly reveals moss genome structure and evolution.</title>
        <authorList>
            <person name="Lang D."/>
            <person name="Ullrich K.K."/>
            <person name="Murat F."/>
            <person name="Fuchs J."/>
            <person name="Jenkins J."/>
            <person name="Haas F.B."/>
            <person name="Piednoel M."/>
            <person name="Gundlach H."/>
            <person name="Van Bel M."/>
            <person name="Meyberg R."/>
            <person name="Vives C."/>
            <person name="Morata J."/>
            <person name="Symeonidi A."/>
            <person name="Hiss M."/>
            <person name="Muchero W."/>
            <person name="Kamisugi Y."/>
            <person name="Saleh O."/>
            <person name="Blanc G."/>
            <person name="Decker E.L."/>
            <person name="van Gessel N."/>
            <person name="Grimwood J."/>
            <person name="Hayes R.D."/>
            <person name="Graham S.W."/>
            <person name="Gunter L.E."/>
            <person name="McDaniel S.F."/>
            <person name="Hoernstein S.N.W."/>
            <person name="Larsson A."/>
            <person name="Li F.W."/>
            <person name="Perroud P.F."/>
            <person name="Phillips J."/>
            <person name="Ranjan P."/>
            <person name="Rokshar D.S."/>
            <person name="Rothfels C.J."/>
            <person name="Schneider L."/>
            <person name="Shu S."/>
            <person name="Stevenson D.W."/>
            <person name="Thummler F."/>
            <person name="Tillich M."/>
            <person name="Villarreal Aguilar J.C."/>
            <person name="Widiez T."/>
            <person name="Wong G.K."/>
            <person name="Wymore A."/>
            <person name="Zhang Y."/>
            <person name="Zimmer A.D."/>
            <person name="Quatrano R.S."/>
            <person name="Mayer K.F.X."/>
            <person name="Goodstein D."/>
            <person name="Casacuberta J.M."/>
            <person name="Vandepoele K."/>
            <person name="Reski R."/>
            <person name="Cuming A.C."/>
            <person name="Tuskan G.A."/>
            <person name="Maumus F."/>
            <person name="Salse J."/>
            <person name="Schmutz J."/>
            <person name="Rensing S.A."/>
        </authorList>
    </citation>
    <scope>NUCLEOTIDE SEQUENCE [LARGE SCALE GENOMIC DNA]</scope>
    <source>
        <strain evidence="2 3">cv. Gransden 2004</strain>
    </source>
</reference>
<reference evidence="2" key="3">
    <citation type="submission" date="2020-12" db="UniProtKB">
        <authorList>
            <consortium name="EnsemblPlants"/>
        </authorList>
    </citation>
    <scope>IDENTIFICATION</scope>
</reference>
<dbReference type="EnsemblPlants" id="Pp3c6_29060V3.1">
    <property type="protein sequence ID" value="PAC:32977508.CDS.1"/>
    <property type="gene ID" value="Pp3c6_29060"/>
</dbReference>
<dbReference type="Proteomes" id="UP000006727">
    <property type="component" value="Chromosome 6"/>
</dbReference>
<evidence type="ECO:0000313" key="3">
    <source>
        <dbReference type="Proteomes" id="UP000006727"/>
    </source>
</evidence>
<dbReference type="EnsemblPlants" id="Pp3c6_29060V3.2">
    <property type="protein sequence ID" value="PAC:32977509.CDS.1"/>
    <property type="gene ID" value="Pp3c6_29060"/>
</dbReference>
<reference evidence="1 3" key="1">
    <citation type="journal article" date="2008" name="Science">
        <title>The Physcomitrella genome reveals evolutionary insights into the conquest of land by plants.</title>
        <authorList>
            <person name="Rensing S."/>
            <person name="Lang D."/>
            <person name="Zimmer A."/>
            <person name="Terry A."/>
            <person name="Salamov A."/>
            <person name="Shapiro H."/>
            <person name="Nishiyama T."/>
            <person name="Perroud P.-F."/>
            <person name="Lindquist E."/>
            <person name="Kamisugi Y."/>
            <person name="Tanahashi T."/>
            <person name="Sakakibara K."/>
            <person name="Fujita T."/>
            <person name="Oishi K."/>
            <person name="Shin-I T."/>
            <person name="Kuroki Y."/>
            <person name="Toyoda A."/>
            <person name="Suzuki Y."/>
            <person name="Hashimoto A."/>
            <person name="Yamaguchi K."/>
            <person name="Sugano A."/>
            <person name="Kohara Y."/>
            <person name="Fujiyama A."/>
            <person name="Anterola A."/>
            <person name="Aoki S."/>
            <person name="Ashton N."/>
            <person name="Barbazuk W.B."/>
            <person name="Barker E."/>
            <person name="Bennetzen J."/>
            <person name="Bezanilla M."/>
            <person name="Blankenship R."/>
            <person name="Cho S.H."/>
            <person name="Dutcher S."/>
            <person name="Estelle M."/>
            <person name="Fawcett J.A."/>
            <person name="Gundlach H."/>
            <person name="Hanada K."/>
            <person name="Heyl A."/>
            <person name="Hicks K.A."/>
            <person name="Hugh J."/>
            <person name="Lohr M."/>
            <person name="Mayer K."/>
            <person name="Melkozernov A."/>
            <person name="Murata T."/>
            <person name="Nelson D."/>
            <person name="Pils B."/>
            <person name="Prigge M."/>
            <person name="Reiss B."/>
            <person name="Renner T."/>
            <person name="Rombauts S."/>
            <person name="Rushton P."/>
            <person name="Sanderfoot A."/>
            <person name="Schween G."/>
            <person name="Shiu S.-H."/>
            <person name="Stueber K."/>
            <person name="Theodoulou F.L."/>
            <person name="Tu H."/>
            <person name="Van de Peer Y."/>
            <person name="Verrier P.J."/>
            <person name="Waters E."/>
            <person name="Wood A."/>
            <person name="Yang L."/>
            <person name="Cove D."/>
            <person name="Cuming A."/>
            <person name="Hasebe M."/>
            <person name="Lucas S."/>
            <person name="Mishler D.B."/>
            <person name="Reski R."/>
            <person name="Grigoriev I."/>
            <person name="Quatrano R.S."/>
            <person name="Boore J.L."/>
        </authorList>
    </citation>
    <scope>NUCLEOTIDE SEQUENCE [LARGE SCALE GENOMIC DNA]</scope>
    <source>
        <strain evidence="2 3">cv. Gransden 2004</strain>
    </source>
</reference>
<dbReference type="InParanoid" id="A0A2K1KHK2"/>
<protein>
    <submittedName>
        <fullName evidence="1 2">Uncharacterized protein</fullName>
    </submittedName>
</protein>
<evidence type="ECO:0000313" key="2">
    <source>
        <dbReference type="EnsemblPlants" id="PAC:32977508.CDS.1"/>
    </source>
</evidence>
<keyword evidence="3" id="KW-1185">Reference proteome</keyword>
<accession>A0A2K1KHK2</accession>
<dbReference type="EMBL" id="ABEU02000006">
    <property type="protein sequence ID" value="PNR53245.1"/>
    <property type="molecule type" value="Genomic_DNA"/>
</dbReference>
<dbReference type="AlphaFoldDB" id="A0A2K1KHK2"/>
<proteinExistence type="predicted"/>
<dbReference type="Gramene" id="Pp3c6_29060V3.2">
    <property type="protein sequence ID" value="PAC:32977509.CDS.1"/>
    <property type="gene ID" value="Pp3c6_29060"/>
</dbReference>
<evidence type="ECO:0000313" key="1">
    <source>
        <dbReference type="EMBL" id="PNR53245.1"/>
    </source>
</evidence>
<gene>
    <name evidence="1" type="ORF">PHYPA_009621</name>
</gene>
<sequence>MEQLSLLPRSRRLLACERALKSDPWLARVLVVAPPLSIAMAKTSCLCASLAVLTIRKS</sequence>
<dbReference type="Gramene" id="Pp3c6_29060V3.1">
    <property type="protein sequence ID" value="PAC:32977508.CDS.1"/>
    <property type="gene ID" value="Pp3c6_29060"/>
</dbReference>
<name>A0A2K1KHK2_PHYPA</name>
<organism evidence="1">
    <name type="scientific">Physcomitrium patens</name>
    <name type="common">Spreading-leaved earth moss</name>
    <name type="synonym">Physcomitrella patens</name>
    <dbReference type="NCBI Taxonomy" id="3218"/>
    <lineage>
        <taxon>Eukaryota</taxon>
        <taxon>Viridiplantae</taxon>
        <taxon>Streptophyta</taxon>
        <taxon>Embryophyta</taxon>
        <taxon>Bryophyta</taxon>
        <taxon>Bryophytina</taxon>
        <taxon>Bryopsida</taxon>
        <taxon>Funariidae</taxon>
        <taxon>Funariales</taxon>
        <taxon>Funariaceae</taxon>
        <taxon>Physcomitrium</taxon>
    </lineage>
</organism>